<evidence type="ECO:0000313" key="2">
    <source>
        <dbReference type="EMBL" id="GMH50610.1"/>
    </source>
</evidence>
<sequence>MDNTYKGEQVLKKVLKKQATIKENALRAVRWSRDSLIHELEERGEMWALDDIPTDEEVGRRETAIASILEEYRVMGLVLDEEVVLQARRVRLTRVDDREVSSDEEEEEIDSSEDEGEEKGGEKEKPLDREGSGETRD</sequence>
<protein>
    <submittedName>
        <fullName evidence="2">Uncharacterized protein</fullName>
    </submittedName>
</protein>
<proteinExistence type="predicted"/>
<feature type="compositionally biased region" description="Basic and acidic residues" evidence="1">
    <location>
        <begin position="118"/>
        <end position="137"/>
    </location>
</feature>
<dbReference type="OrthoDB" id="10451581at2759"/>
<evidence type="ECO:0000256" key="1">
    <source>
        <dbReference type="SAM" id="MobiDB-lite"/>
    </source>
</evidence>
<dbReference type="Proteomes" id="UP001165082">
    <property type="component" value="Unassembled WGS sequence"/>
</dbReference>
<accession>A0A9W6ZHW4</accession>
<evidence type="ECO:0000313" key="3">
    <source>
        <dbReference type="Proteomes" id="UP001165082"/>
    </source>
</evidence>
<gene>
    <name evidence="2" type="ORF">TrRE_jg2014</name>
</gene>
<feature type="region of interest" description="Disordered" evidence="1">
    <location>
        <begin position="95"/>
        <end position="137"/>
    </location>
</feature>
<dbReference type="EMBL" id="BRXZ01001952">
    <property type="protein sequence ID" value="GMH50610.1"/>
    <property type="molecule type" value="Genomic_DNA"/>
</dbReference>
<comment type="caution">
    <text evidence="2">The sequence shown here is derived from an EMBL/GenBank/DDBJ whole genome shotgun (WGS) entry which is preliminary data.</text>
</comment>
<keyword evidence="3" id="KW-1185">Reference proteome</keyword>
<reference evidence="2" key="1">
    <citation type="submission" date="2022-07" db="EMBL/GenBank/DDBJ databases">
        <title>Genome analysis of Parmales, a sister group of diatoms, reveals the evolutionary specialization of diatoms from phago-mixotrophs to photoautotrophs.</title>
        <authorList>
            <person name="Ban H."/>
            <person name="Sato S."/>
            <person name="Yoshikawa S."/>
            <person name="Kazumasa Y."/>
            <person name="Nakamura Y."/>
            <person name="Ichinomiya M."/>
            <person name="Saitoh K."/>
            <person name="Sato N."/>
            <person name="Blanc-Mathieu R."/>
            <person name="Endo H."/>
            <person name="Kuwata A."/>
            <person name="Ogata H."/>
        </authorList>
    </citation>
    <scope>NUCLEOTIDE SEQUENCE</scope>
</reference>
<dbReference type="AlphaFoldDB" id="A0A9W6ZHW4"/>
<feature type="compositionally biased region" description="Acidic residues" evidence="1">
    <location>
        <begin position="102"/>
        <end position="117"/>
    </location>
</feature>
<organism evidence="2 3">
    <name type="scientific">Triparma retinervis</name>
    <dbReference type="NCBI Taxonomy" id="2557542"/>
    <lineage>
        <taxon>Eukaryota</taxon>
        <taxon>Sar</taxon>
        <taxon>Stramenopiles</taxon>
        <taxon>Ochrophyta</taxon>
        <taxon>Bolidophyceae</taxon>
        <taxon>Parmales</taxon>
        <taxon>Triparmaceae</taxon>
        <taxon>Triparma</taxon>
    </lineage>
</organism>
<name>A0A9W6ZHW4_9STRA</name>